<keyword evidence="2" id="KW-1185">Reference proteome</keyword>
<protein>
    <submittedName>
        <fullName evidence="1">Uncharacterized protein</fullName>
    </submittedName>
</protein>
<dbReference type="EMBL" id="JARBHB010000006">
    <property type="protein sequence ID" value="KAJ8881700.1"/>
    <property type="molecule type" value="Genomic_DNA"/>
</dbReference>
<gene>
    <name evidence="1" type="ORF">PR048_018186</name>
</gene>
<organism evidence="1 2">
    <name type="scientific">Dryococelus australis</name>
    <dbReference type="NCBI Taxonomy" id="614101"/>
    <lineage>
        <taxon>Eukaryota</taxon>
        <taxon>Metazoa</taxon>
        <taxon>Ecdysozoa</taxon>
        <taxon>Arthropoda</taxon>
        <taxon>Hexapoda</taxon>
        <taxon>Insecta</taxon>
        <taxon>Pterygota</taxon>
        <taxon>Neoptera</taxon>
        <taxon>Polyneoptera</taxon>
        <taxon>Phasmatodea</taxon>
        <taxon>Verophasmatodea</taxon>
        <taxon>Anareolatae</taxon>
        <taxon>Phasmatidae</taxon>
        <taxon>Eurycanthinae</taxon>
        <taxon>Dryococelus</taxon>
    </lineage>
</organism>
<name>A0ABQ9HBM5_9NEOP</name>
<sequence length="99" mass="11303">MQTTLHASLEETRSGQITHGAAAVKPVRSFIIILINWGGKFLLPKKKIVPGQEWVKSFLKRHHQLSVCFAANIKKKQSSCRREFSDRINFQSYRNFGGC</sequence>
<evidence type="ECO:0000313" key="2">
    <source>
        <dbReference type="Proteomes" id="UP001159363"/>
    </source>
</evidence>
<comment type="caution">
    <text evidence="1">The sequence shown here is derived from an EMBL/GenBank/DDBJ whole genome shotgun (WGS) entry which is preliminary data.</text>
</comment>
<dbReference type="Proteomes" id="UP001159363">
    <property type="component" value="Chromosome 5"/>
</dbReference>
<proteinExistence type="predicted"/>
<evidence type="ECO:0000313" key="1">
    <source>
        <dbReference type="EMBL" id="KAJ8881700.1"/>
    </source>
</evidence>
<accession>A0ABQ9HBM5</accession>
<reference evidence="1 2" key="1">
    <citation type="submission" date="2023-02" db="EMBL/GenBank/DDBJ databases">
        <title>LHISI_Scaffold_Assembly.</title>
        <authorList>
            <person name="Stuart O.P."/>
            <person name="Cleave R."/>
            <person name="Magrath M.J.L."/>
            <person name="Mikheyev A.S."/>
        </authorList>
    </citation>
    <scope>NUCLEOTIDE SEQUENCE [LARGE SCALE GENOMIC DNA]</scope>
    <source>
        <strain evidence="1">Daus_M_001</strain>
        <tissue evidence="1">Leg muscle</tissue>
    </source>
</reference>